<evidence type="ECO:0000313" key="9">
    <source>
        <dbReference type="EMBL" id="NGN44717.1"/>
    </source>
</evidence>
<dbReference type="InterPro" id="IPR045621">
    <property type="entry name" value="BPD_transp_1_N"/>
</dbReference>
<dbReference type="RefSeq" id="WP_165121089.1">
    <property type="nucleotide sequence ID" value="NZ_JAAKZG010000018.1"/>
</dbReference>
<dbReference type="PANTHER" id="PTHR43163">
    <property type="entry name" value="DIPEPTIDE TRANSPORT SYSTEM PERMEASE PROTEIN DPPB-RELATED"/>
    <property type="match status" value="1"/>
</dbReference>
<comment type="caution">
    <text evidence="9">The sequence shown here is derived from an EMBL/GenBank/DDBJ whole genome shotgun (WGS) entry which is preliminary data.</text>
</comment>
<gene>
    <name evidence="9" type="ORF">G6N74_27040</name>
</gene>
<dbReference type="PANTHER" id="PTHR43163:SF2">
    <property type="entry name" value="ABC TRANSPORTER PERMEASE PROTEIN"/>
    <property type="match status" value="1"/>
</dbReference>
<feature type="transmembrane region" description="Helical" evidence="7">
    <location>
        <begin position="133"/>
        <end position="164"/>
    </location>
</feature>
<protein>
    <submittedName>
        <fullName evidence="9">ABC transporter permease</fullName>
    </submittedName>
</protein>
<feature type="transmembrane region" description="Helical" evidence="7">
    <location>
        <begin position="184"/>
        <end position="204"/>
    </location>
</feature>
<comment type="subcellular location">
    <subcellularLocation>
        <location evidence="1 7">Cell membrane</location>
        <topology evidence="1 7">Multi-pass membrane protein</topology>
    </subcellularLocation>
</comment>
<dbReference type="InterPro" id="IPR000515">
    <property type="entry name" value="MetI-like"/>
</dbReference>
<dbReference type="CDD" id="cd06261">
    <property type="entry name" value="TM_PBP2"/>
    <property type="match status" value="1"/>
</dbReference>
<dbReference type="Proteomes" id="UP000481252">
    <property type="component" value="Unassembled WGS sequence"/>
</dbReference>
<feature type="transmembrane region" description="Helical" evidence="7">
    <location>
        <begin position="12"/>
        <end position="31"/>
    </location>
</feature>
<keyword evidence="6 7" id="KW-0472">Membrane</keyword>
<dbReference type="Gene3D" id="1.10.3720.10">
    <property type="entry name" value="MetI-like"/>
    <property type="match status" value="1"/>
</dbReference>
<evidence type="ECO:0000256" key="6">
    <source>
        <dbReference type="ARBA" id="ARBA00023136"/>
    </source>
</evidence>
<dbReference type="PROSITE" id="PS50928">
    <property type="entry name" value="ABC_TM1"/>
    <property type="match status" value="1"/>
</dbReference>
<feature type="transmembrane region" description="Helical" evidence="7">
    <location>
        <begin position="243"/>
        <end position="269"/>
    </location>
</feature>
<keyword evidence="4 7" id="KW-0812">Transmembrane</keyword>
<name>A0A7C9RBS3_9HYPH</name>
<evidence type="ECO:0000256" key="2">
    <source>
        <dbReference type="ARBA" id="ARBA00022448"/>
    </source>
</evidence>
<organism evidence="9 10">
    <name type="scientific">Mesorhizobium zhangyense</name>
    <dbReference type="NCBI Taxonomy" id="1776730"/>
    <lineage>
        <taxon>Bacteria</taxon>
        <taxon>Pseudomonadati</taxon>
        <taxon>Pseudomonadota</taxon>
        <taxon>Alphaproteobacteria</taxon>
        <taxon>Hyphomicrobiales</taxon>
        <taxon>Phyllobacteriaceae</taxon>
        <taxon>Mesorhizobium</taxon>
    </lineage>
</organism>
<sequence>MLTYTASRIGQTIIVLLIISFIAFLLVANLGDPLSALLSADATVAERAALIKQLGLEQPMLSRFASFLTNFLQGDLGTSYRTQEPVAKLIVERLPATVELAFVSLIFTIFVGIPAGIFCGVNPKSPISRGIMLFSITGITLPNFVVGIALIAVFSVQLAILPSFGRGETVSLGFWSTGLLTVSGWQAIILPAITLSTFQITFIIRMLRTQLMEVGQSEHIRFARARGVPETTIWFHYAVKNTLLPVITMLGLQLGNIIAFSVVTENVFAWPGLGSLFLQSIQAADIPVIAIYLIFVGAVFMIINLAVELSYPLIDPRVLRRK</sequence>
<dbReference type="EMBL" id="JAAKZG010000018">
    <property type="protein sequence ID" value="NGN44717.1"/>
    <property type="molecule type" value="Genomic_DNA"/>
</dbReference>
<evidence type="ECO:0000259" key="8">
    <source>
        <dbReference type="PROSITE" id="PS50928"/>
    </source>
</evidence>
<evidence type="ECO:0000256" key="3">
    <source>
        <dbReference type="ARBA" id="ARBA00022475"/>
    </source>
</evidence>
<keyword evidence="10" id="KW-1185">Reference proteome</keyword>
<accession>A0A7C9RBS3</accession>
<dbReference type="InterPro" id="IPR035906">
    <property type="entry name" value="MetI-like_sf"/>
</dbReference>
<dbReference type="GO" id="GO:0005886">
    <property type="term" value="C:plasma membrane"/>
    <property type="evidence" value="ECO:0007669"/>
    <property type="project" value="UniProtKB-SubCell"/>
</dbReference>
<feature type="transmembrane region" description="Helical" evidence="7">
    <location>
        <begin position="289"/>
        <end position="314"/>
    </location>
</feature>
<evidence type="ECO:0000256" key="1">
    <source>
        <dbReference type="ARBA" id="ARBA00004651"/>
    </source>
</evidence>
<evidence type="ECO:0000256" key="5">
    <source>
        <dbReference type="ARBA" id="ARBA00022989"/>
    </source>
</evidence>
<feature type="domain" description="ABC transmembrane type-1" evidence="8">
    <location>
        <begin position="94"/>
        <end position="307"/>
    </location>
</feature>
<evidence type="ECO:0000256" key="4">
    <source>
        <dbReference type="ARBA" id="ARBA00022692"/>
    </source>
</evidence>
<feature type="transmembrane region" description="Helical" evidence="7">
    <location>
        <begin position="100"/>
        <end position="121"/>
    </location>
</feature>
<proteinExistence type="inferred from homology"/>
<evidence type="ECO:0000313" key="10">
    <source>
        <dbReference type="Proteomes" id="UP000481252"/>
    </source>
</evidence>
<evidence type="ECO:0000256" key="7">
    <source>
        <dbReference type="RuleBase" id="RU363032"/>
    </source>
</evidence>
<dbReference type="GO" id="GO:0055085">
    <property type="term" value="P:transmembrane transport"/>
    <property type="evidence" value="ECO:0007669"/>
    <property type="project" value="InterPro"/>
</dbReference>
<reference evidence="9 10" key="1">
    <citation type="submission" date="2020-02" db="EMBL/GenBank/DDBJ databases">
        <title>Genome sequence of the type strain CGMCC 1.15528 of Mesorhizobium zhangyense.</title>
        <authorList>
            <person name="Gao J."/>
            <person name="Sun J."/>
        </authorList>
    </citation>
    <scope>NUCLEOTIDE SEQUENCE [LARGE SCALE GENOMIC DNA]</scope>
    <source>
        <strain evidence="9 10">CGMCC 1.15528</strain>
    </source>
</reference>
<dbReference type="AlphaFoldDB" id="A0A7C9RBS3"/>
<keyword evidence="2 7" id="KW-0813">Transport</keyword>
<dbReference type="Pfam" id="PF00528">
    <property type="entry name" value="BPD_transp_1"/>
    <property type="match status" value="1"/>
</dbReference>
<comment type="similarity">
    <text evidence="7">Belongs to the binding-protein-dependent transport system permease family.</text>
</comment>
<keyword evidence="5 7" id="KW-1133">Transmembrane helix</keyword>
<keyword evidence="3" id="KW-1003">Cell membrane</keyword>
<dbReference type="Pfam" id="PF19300">
    <property type="entry name" value="BPD_transp_1_N"/>
    <property type="match status" value="1"/>
</dbReference>
<dbReference type="SUPFAM" id="SSF161098">
    <property type="entry name" value="MetI-like"/>
    <property type="match status" value="1"/>
</dbReference>